<evidence type="ECO:0000256" key="6">
    <source>
        <dbReference type="ARBA" id="ARBA00022837"/>
    </source>
</evidence>
<keyword evidence="8 11" id="KW-0472">Membrane</keyword>
<feature type="chain" id="PRO_5032480575" description="Cadherin domain-containing protein" evidence="12">
    <location>
        <begin position="23"/>
        <end position="741"/>
    </location>
</feature>
<keyword evidence="3 11" id="KW-0812">Transmembrane</keyword>
<keyword evidence="9" id="KW-0325">Glycoprotein</keyword>
<dbReference type="InterPro" id="IPR020894">
    <property type="entry name" value="Cadherin_CS"/>
</dbReference>
<dbReference type="AlphaFoldDB" id="A0A815CS42"/>
<evidence type="ECO:0000256" key="7">
    <source>
        <dbReference type="ARBA" id="ARBA00022989"/>
    </source>
</evidence>
<protein>
    <recommendedName>
        <fullName evidence="13">Cadherin domain-containing protein</fullName>
    </recommendedName>
</protein>
<keyword evidence="7 11" id="KW-1133">Transmembrane helix</keyword>
<accession>A0A815CS42</accession>
<evidence type="ECO:0000256" key="5">
    <source>
        <dbReference type="ARBA" id="ARBA00022737"/>
    </source>
</evidence>
<feature type="domain" description="Cadherin" evidence="13">
    <location>
        <begin position="237"/>
        <end position="345"/>
    </location>
</feature>
<evidence type="ECO:0000256" key="12">
    <source>
        <dbReference type="SAM" id="SignalP"/>
    </source>
</evidence>
<feature type="domain" description="Cadherin" evidence="13">
    <location>
        <begin position="359"/>
        <end position="460"/>
    </location>
</feature>
<dbReference type="PRINTS" id="PR00205">
    <property type="entry name" value="CADHERIN"/>
</dbReference>
<keyword evidence="4 12" id="KW-0732">Signal</keyword>
<name>A0A815CS42_9BILA</name>
<evidence type="ECO:0000259" key="13">
    <source>
        <dbReference type="PROSITE" id="PS50268"/>
    </source>
</evidence>
<sequence>MKRHHLMIFFLFFLSFLTLSYSDDKDYQIINIHINEELPVSTILFITPNNIIYRLFDSGRNQNSFIYYNTSNGHVLLQHLLDREDLCLQHICSCSKCQLIIELIEWQTPYRLLRLILNIEDINDHKPKFSSEIYQLNIIENVPFGYELPLESAYDTDLGENGRINYELLSLNDGPFELIMKINGGIALKVIKKIDREEKDFYEYDLIAFDYGQPRQQSSAKLYIKIDDMNDNSVELSETYIHLHVSENTPVGTELAYINATDKDIGLNGKIHYSISNGFPSSSWMDYFRIGESTGILTLVNSLDYEIEQSYRLTIQVRDLGENSLSSFVSIDISILDENDNYPQAFVTFVYPILNNSIISIPENIPIGQILAHISISDQDSGLNSEMSYKIEEGNDIIGIKILDQKSFLLIINHLIDREDENIKSNKFILIISDNGKPSKSIRLEYQINIIDLNDSPPKFNQSLKCNLHLNISLNQSLDQPLFKVQATDLDLNDNSLISYSILSPYDDLFMINDQGEIFNLEYLNQSYYHFQIMAIDHGKPIRLNSTYDCYISISITKNNLTNSNKSILLIDNLGKFKYYYSFIVICLFLIIIFSMIGIIFYFYKFIFNHRKCYKENKTYHLYVSIPRKSIYIENESPCSSKIDDNESEEHERLVHLNDKDSLSDHHQFSRTVQSSYSSSISSTAKLPHDSAYESVSLSKQNSQRLSLSTTCTSIETESSCKLKNSNSTVVRLAEEENIDV</sequence>
<dbReference type="PANTHER" id="PTHR24027">
    <property type="entry name" value="CADHERIN-23"/>
    <property type="match status" value="1"/>
</dbReference>
<dbReference type="SUPFAM" id="SSF49313">
    <property type="entry name" value="Cadherin-like"/>
    <property type="match status" value="4"/>
</dbReference>
<evidence type="ECO:0000256" key="10">
    <source>
        <dbReference type="PROSITE-ProRule" id="PRU00043"/>
    </source>
</evidence>
<evidence type="ECO:0000256" key="1">
    <source>
        <dbReference type="ARBA" id="ARBA00004251"/>
    </source>
</evidence>
<feature type="transmembrane region" description="Helical" evidence="11">
    <location>
        <begin position="579"/>
        <end position="604"/>
    </location>
</feature>
<feature type="signal peptide" evidence="12">
    <location>
        <begin position="1"/>
        <end position="22"/>
    </location>
</feature>
<dbReference type="CDD" id="cd11304">
    <property type="entry name" value="Cadherin_repeat"/>
    <property type="match status" value="4"/>
</dbReference>
<dbReference type="InterPro" id="IPR002126">
    <property type="entry name" value="Cadherin-like_dom"/>
</dbReference>
<keyword evidence="6 10" id="KW-0106">Calcium</keyword>
<evidence type="ECO:0000256" key="3">
    <source>
        <dbReference type="ARBA" id="ARBA00022692"/>
    </source>
</evidence>
<dbReference type="SMART" id="SM00112">
    <property type="entry name" value="CA"/>
    <property type="match status" value="5"/>
</dbReference>
<dbReference type="GO" id="GO:0045296">
    <property type="term" value="F:cadherin binding"/>
    <property type="evidence" value="ECO:0007669"/>
    <property type="project" value="TreeGrafter"/>
</dbReference>
<dbReference type="PROSITE" id="PS00232">
    <property type="entry name" value="CADHERIN_1"/>
    <property type="match status" value="2"/>
</dbReference>
<dbReference type="EMBL" id="CAJNOI010000474">
    <property type="protein sequence ID" value="CAF1288221.1"/>
    <property type="molecule type" value="Genomic_DNA"/>
</dbReference>
<feature type="domain" description="Cadherin" evidence="13">
    <location>
        <begin position="464"/>
        <end position="569"/>
    </location>
</feature>
<dbReference type="PROSITE" id="PS50268">
    <property type="entry name" value="CADHERIN_2"/>
    <property type="match status" value="5"/>
</dbReference>
<comment type="caution">
    <text evidence="14">The sequence shown here is derived from an EMBL/GenBank/DDBJ whole genome shotgun (WGS) entry which is preliminary data.</text>
</comment>
<dbReference type="FunFam" id="2.60.40.60:FF:000020">
    <property type="entry name" value="Dachsous cadherin-related 1b"/>
    <property type="match status" value="1"/>
</dbReference>
<dbReference type="GO" id="GO:0016342">
    <property type="term" value="C:catenin complex"/>
    <property type="evidence" value="ECO:0007669"/>
    <property type="project" value="TreeGrafter"/>
</dbReference>
<keyword evidence="5" id="KW-0677">Repeat</keyword>
<reference evidence="14" key="1">
    <citation type="submission" date="2021-02" db="EMBL/GenBank/DDBJ databases">
        <authorList>
            <person name="Nowell W R."/>
        </authorList>
    </citation>
    <scope>NUCLEOTIDE SEQUENCE</scope>
</reference>
<evidence type="ECO:0000256" key="2">
    <source>
        <dbReference type="ARBA" id="ARBA00022475"/>
    </source>
</evidence>
<feature type="domain" description="Cadherin" evidence="13">
    <location>
        <begin position="24"/>
        <end position="129"/>
    </location>
</feature>
<gene>
    <name evidence="14" type="ORF">BJG266_LOCUS31594</name>
</gene>
<evidence type="ECO:0000313" key="15">
    <source>
        <dbReference type="Proteomes" id="UP000663877"/>
    </source>
</evidence>
<feature type="domain" description="Cadherin" evidence="13">
    <location>
        <begin position="130"/>
        <end position="240"/>
    </location>
</feature>
<comment type="subcellular location">
    <subcellularLocation>
        <location evidence="1">Cell membrane</location>
        <topology evidence="1">Single-pass type I membrane protein</topology>
    </subcellularLocation>
</comment>
<dbReference type="Pfam" id="PF00028">
    <property type="entry name" value="Cadherin"/>
    <property type="match status" value="4"/>
</dbReference>
<dbReference type="InterPro" id="IPR015919">
    <property type="entry name" value="Cadherin-like_sf"/>
</dbReference>
<evidence type="ECO:0000313" key="14">
    <source>
        <dbReference type="EMBL" id="CAF1288221.1"/>
    </source>
</evidence>
<dbReference type="Gene3D" id="2.60.40.60">
    <property type="entry name" value="Cadherins"/>
    <property type="match status" value="5"/>
</dbReference>
<dbReference type="GO" id="GO:0007156">
    <property type="term" value="P:homophilic cell adhesion via plasma membrane adhesion molecules"/>
    <property type="evidence" value="ECO:0007669"/>
    <property type="project" value="InterPro"/>
</dbReference>
<evidence type="ECO:0000256" key="9">
    <source>
        <dbReference type="ARBA" id="ARBA00023180"/>
    </source>
</evidence>
<evidence type="ECO:0000256" key="4">
    <source>
        <dbReference type="ARBA" id="ARBA00022729"/>
    </source>
</evidence>
<dbReference type="FunFam" id="2.60.40.60:FF:000007">
    <property type="entry name" value="Protocadherin alpha 2"/>
    <property type="match status" value="1"/>
</dbReference>
<organism evidence="14 15">
    <name type="scientific">Adineta steineri</name>
    <dbReference type="NCBI Taxonomy" id="433720"/>
    <lineage>
        <taxon>Eukaryota</taxon>
        <taxon>Metazoa</taxon>
        <taxon>Spiralia</taxon>
        <taxon>Gnathifera</taxon>
        <taxon>Rotifera</taxon>
        <taxon>Eurotatoria</taxon>
        <taxon>Bdelloidea</taxon>
        <taxon>Adinetida</taxon>
        <taxon>Adinetidae</taxon>
        <taxon>Adineta</taxon>
    </lineage>
</organism>
<keyword evidence="2" id="KW-1003">Cell membrane</keyword>
<dbReference type="GO" id="GO:0005509">
    <property type="term" value="F:calcium ion binding"/>
    <property type="evidence" value="ECO:0007669"/>
    <property type="project" value="UniProtKB-UniRule"/>
</dbReference>
<dbReference type="Proteomes" id="UP000663877">
    <property type="component" value="Unassembled WGS sequence"/>
</dbReference>
<evidence type="ECO:0000256" key="11">
    <source>
        <dbReference type="SAM" id="Phobius"/>
    </source>
</evidence>
<evidence type="ECO:0000256" key="8">
    <source>
        <dbReference type="ARBA" id="ARBA00023136"/>
    </source>
</evidence>
<dbReference type="GO" id="GO:0016477">
    <property type="term" value="P:cell migration"/>
    <property type="evidence" value="ECO:0007669"/>
    <property type="project" value="TreeGrafter"/>
</dbReference>
<dbReference type="InterPro" id="IPR039808">
    <property type="entry name" value="Cadherin"/>
</dbReference>
<proteinExistence type="predicted"/>
<dbReference type="PANTHER" id="PTHR24027:SF438">
    <property type="entry name" value="CADHERIN 23"/>
    <property type="match status" value="1"/>
</dbReference>
<dbReference type="GO" id="GO:0008013">
    <property type="term" value="F:beta-catenin binding"/>
    <property type="evidence" value="ECO:0007669"/>
    <property type="project" value="TreeGrafter"/>
</dbReference>